<keyword evidence="6" id="KW-1185">Reference proteome</keyword>
<dbReference type="PROSITE" id="PS01117">
    <property type="entry name" value="HTH_MARR_1"/>
    <property type="match status" value="1"/>
</dbReference>
<evidence type="ECO:0000256" key="1">
    <source>
        <dbReference type="ARBA" id="ARBA00023015"/>
    </source>
</evidence>
<dbReference type="InterPro" id="IPR036388">
    <property type="entry name" value="WH-like_DNA-bd_sf"/>
</dbReference>
<keyword evidence="3" id="KW-0804">Transcription</keyword>
<dbReference type="Pfam" id="PF01047">
    <property type="entry name" value="MarR"/>
    <property type="match status" value="1"/>
</dbReference>
<dbReference type="Gene3D" id="1.10.10.10">
    <property type="entry name" value="Winged helix-like DNA-binding domain superfamily/Winged helix DNA-binding domain"/>
    <property type="match status" value="1"/>
</dbReference>
<dbReference type="SMART" id="SM00347">
    <property type="entry name" value="HTH_MARR"/>
    <property type="match status" value="1"/>
</dbReference>
<dbReference type="EMBL" id="CP104067">
    <property type="protein sequence ID" value="WAH41548.1"/>
    <property type="molecule type" value="Genomic_DNA"/>
</dbReference>
<dbReference type="InterPro" id="IPR000835">
    <property type="entry name" value="HTH_MarR-typ"/>
</dbReference>
<dbReference type="SUPFAM" id="SSF46785">
    <property type="entry name" value="Winged helix' DNA-binding domain"/>
    <property type="match status" value="1"/>
</dbReference>
<evidence type="ECO:0000256" key="3">
    <source>
        <dbReference type="ARBA" id="ARBA00023163"/>
    </source>
</evidence>
<dbReference type="InterPro" id="IPR023187">
    <property type="entry name" value="Tscrpt_reg_MarR-type_CS"/>
</dbReference>
<evidence type="ECO:0000313" key="5">
    <source>
        <dbReference type="EMBL" id="WAH41548.1"/>
    </source>
</evidence>
<evidence type="ECO:0000313" key="6">
    <source>
        <dbReference type="Proteomes" id="UP001164761"/>
    </source>
</evidence>
<dbReference type="Proteomes" id="UP001164761">
    <property type="component" value="Chromosome"/>
</dbReference>
<protein>
    <submittedName>
        <fullName evidence="5">MarR family transcriptional regulator</fullName>
    </submittedName>
</protein>
<evidence type="ECO:0000256" key="2">
    <source>
        <dbReference type="ARBA" id="ARBA00023125"/>
    </source>
</evidence>
<evidence type="ECO:0000259" key="4">
    <source>
        <dbReference type="PROSITE" id="PS50995"/>
    </source>
</evidence>
<feature type="domain" description="HTH marR-type" evidence="4">
    <location>
        <begin position="1"/>
        <end position="137"/>
    </location>
</feature>
<dbReference type="PANTHER" id="PTHR42756:SF1">
    <property type="entry name" value="TRANSCRIPTIONAL REPRESSOR OF EMRAB OPERON"/>
    <property type="match status" value="1"/>
</dbReference>
<dbReference type="PRINTS" id="PR00598">
    <property type="entry name" value="HTHMARR"/>
</dbReference>
<keyword evidence="2" id="KW-0238">DNA-binding</keyword>
<keyword evidence="1" id="KW-0805">Transcription regulation</keyword>
<sequence>MDDILQRLEQEVAVFARRVESARTRTYGTAQLDRSAYLLLLFLHTNGECTPREYATTFALDISTVSRQIPPLVEMGLIERHLSPADRRSSVLQLTEHGIEKLQEVRNARRNLYAEVLDDWTEDEQRQFLYLLERFNERLKKRADERAAEQKDGQ</sequence>
<proteinExistence type="predicted"/>
<name>A0ABY6ZFC4_9BACL</name>
<dbReference type="InterPro" id="IPR036390">
    <property type="entry name" value="WH_DNA-bd_sf"/>
</dbReference>
<accession>A0ABY6ZFC4</accession>
<dbReference type="RefSeq" id="WP_268005456.1">
    <property type="nucleotide sequence ID" value="NZ_BSUT01000001.1"/>
</dbReference>
<dbReference type="PANTHER" id="PTHR42756">
    <property type="entry name" value="TRANSCRIPTIONAL REGULATOR, MARR"/>
    <property type="match status" value="1"/>
</dbReference>
<gene>
    <name evidence="5" type="ORF">NZD89_25470</name>
</gene>
<organism evidence="5 6">
    <name type="scientific">Alicyclobacillus fastidiosus</name>
    <dbReference type="NCBI Taxonomy" id="392011"/>
    <lineage>
        <taxon>Bacteria</taxon>
        <taxon>Bacillati</taxon>
        <taxon>Bacillota</taxon>
        <taxon>Bacilli</taxon>
        <taxon>Bacillales</taxon>
        <taxon>Alicyclobacillaceae</taxon>
        <taxon>Alicyclobacillus</taxon>
    </lineage>
</organism>
<dbReference type="PROSITE" id="PS50995">
    <property type="entry name" value="HTH_MARR_2"/>
    <property type="match status" value="1"/>
</dbReference>
<reference evidence="5" key="1">
    <citation type="submission" date="2022-08" db="EMBL/GenBank/DDBJ databases">
        <title>Alicyclobacillus fastidiosus DSM 17978, complete genome.</title>
        <authorList>
            <person name="Wang Q."/>
            <person name="Cai R."/>
            <person name="Wang Z."/>
        </authorList>
    </citation>
    <scope>NUCLEOTIDE SEQUENCE</scope>
    <source>
        <strain evidence="5">DSM 17978</strain>
    </source>
</reference>